<gene>
    <name evidence="2" type="ORF">KsCSTR_16340</name>
    <name evidence="1" type="ORF">kuste3225</name>
</gene>
<reference evidence="2 3" key="3">
    <citation type="submission" date="2020-02" db="EMBL/GenBank/DDBJ databases">
        <title>Newly sequenced genome of strain CSTR1 showed variability in Candidatus Kuenenia stuttgartiensis genomes.</title>
        <authorList>
            <person name="Ding C."/>
            <person name="Adrian L."/>
        </authorList>
    </citation>
    <scope>NUCLEOTIDE SEQUENCE [LARGE SCALE GENOMIC DNA]</scope>
    <source>
        <strain evidence="2 3">CSTR1</strain>
    </source>
</reference>
<dbReference type="EMBL" id="CT573071">
    <property type="protein sequence ID" value="CAJ73984.1"/>
    <property type="molecule type" value="Genomic_DNA"/>
</dbReference>
<evidence type="ECO:0000313" key="3">
    <source>
        <dbReference type="Proteomes" id="UP000501926"/>
    </source>
</evidence>
<organism evidence="1">
    <name type="scientific">Kuenenia stuttgartiensis</name>
    <dbReference type="NCBI Taxonomy" id="174633"/>
    <lineage>
        <taxon>Bacteria</taxon>
        <taxon>Pseudomonadati</taxon>
        <taxon>Planctomycetota</taxon>
        <taxon>Candidatus Brocadiia</taxon>
        <taxon>Candidatus Brocadiales</taxon>
        <taxon>Candidatus Brocadiaceae</taxon>
        <taxon>Candidatus Kuenenia</taxon>
    </lineage>
</organism>
<sequence length="55" mass="5976">MSVDTGADSCAYSCIFVFIRGKNNPCLICFLLRSLRPPISMRAGFCGAVIIKYGV</sequence>
<accession>Q1Q1V6</accession>
<name>Q1Q1V6_KUEST</name>
<protein>
    <submittedName>
        <fullName evidence="1">Uncharacterized protein</fullName>
    </submittedName>
</protein>
<evidence type="ECO:0000313" key="1">
    <source>
        <dbReference type="EMBL" id="CAJ73984.1"/>
    </source>
</evidence>
<evidence type="ECO:0000313" key="2">
    <source>
        <dbReference type="EMBL" id="QII11013.1"/>
    </source>
</evidence>
<dbReference type="Proteomes" id="UP000501926">
    <property type="component" value="Chromosome"/>
</dbReference>
<dbReference type="EMBL" id="CP049055">
    <property type="protein sequence ID" value="QII11013.1"/>
    <property type="molecule type" value="Genomic_DNA"/>
</dbReference>
<dbReference type="AlphaFoldDB" id="Q1Q1V6"/>
<reference evidence="1" key="1">
    <citation type="journal article" date="2006" name="Nature">
        <title>Deciphering the evolution and metabolism of an anammox bacterium from a community genome.</title>
        <authorList>
            <person name="Strous M."/>
            <person name="Pelletier E."/>
            <person name="Mangenot S."/>
            <person name="Rattei T."/>
            <person name="Lehner A."/>
            <person name="Taylor M.W."/>
            <person name="Horn M."/>
            <person name="Daims H."/>
            <person name="Bartol-Mavel D."/>
            <person name="Wincker P."/>
            <person name="Barbe V."/>
            <person name="Fonknechten N."/>
            <person name="Vallenet D."/>
            <person name="Segurens B."/>
            <person name="Schenowitz-Truong C."/>
            <person name="Medigue C."/>
            <person name="Collingro A."/>
            <person name="Snel B."/>
            <person name="Dutilh B.E."/>
            <person name="OpDenCamp H.J.M."/>
            <person name="vanDerDrift C."/>
            <person name="Cirpus I."/>
            <person name="vanDePas-Schoonen K.T."/>
            <person name="Harhangi H.R."/>
            <person name="vanNiftrik L."/>
            <person name="Schmid M."/>
            <person name="Keltjens J."/>
            <person name="vanDeVossenberg J."/>
            <person name="Kartal B."/>
            <person name="Meier H."/>
            <person name="Frishman D."/>
            <person name="Huynen M.A."/>
            <person name="Mewes H."/>
            <person name="Weissenbach J."/>
            <person name="Jetten M.S.M."/>
            <person name="Wagner M."/>
            <person name="LePaslier D."/>
        </authorList>
    </citation>
    <scope>NUCLEOTIDE SEQUENCE</scope>
</reference>
<reference evidence="1" key="2">
    <citation type="submission" date="2006-01" db="EMBL/GenBank/DDBJ databases">
        <authorList>
            <person name="Genoscope"/>
        </authorList>
    </citation>
    <scope>NUCLEOTIDE SEQUENCE</scope>
</reference>
<proteinExistence type="predicted"/>